<dbReference type="EMBL" id="KN880496">
    <property type="protein sequence ID" value="KIY68764.1"/>
    <property type="molecule type" value="Genomic_DNA"/>
</dbReference>
<dbReference type="Gene3D" id="1.10.30.10">
    <property type="entry name" value="High mobility group box domain"/>
    <property type="match status" value="1"/>
</dbReference>
<dbReference type="SMART" id="SM00398">
    <property type="entry name" value="HMG"/>
    <property type="match status" value="1"/>
</dbReference>
<accession>A0A0D7BF75</accession>
<evidence type="ECO:0000313" key="4">
    <source>
        <dbReference type="EMBL" id="KIY68764.1"/>
    </source>
</evidence>
<evidence type="ECO:0000313" key="5">
    <source>
        <dbReference type="Proteomes" id="UP000054007"/>
    </source>
</evidence>
<reference evidence="4 5" key="1">
    <citation type="journal article" date="2015" name="Fungal Genet. Biol.">
        <title>Evolution of novel wood decay mechanisms in Agaricales revealed by the genome sequences of Fistulina hepatica and Cylindrobasidium torrendii.</title>
        <authorList>
            <person name="Floudas D."/>
            <person name="Held B.W."/>
            <person name="Riley R."/>
            <person name="Nagy L.G."/>
            <person name="Koehler G."/>
            <person name="Ransdell A.S."/>
            <person name="Younus H."/>
            <person name="Chow J."/>
            <person name="Chiniquy J."/>
            <person name="Lipzen A."/>
            <person name="Tritt A."/>
            <person name="Sun H."/>
            <person name="Haridas S."/>
            <person name="LaButti K."/>
            <person name="Ohm R.A."/>
            <person name="Kues U."/>
            <person name="Blanchette R.A."/>
            <person name="Grigoriev I.V."/>
            <person name="Minto R.E."/>
            <person name="Hibbett D.S."/>
        </authorList>
    </citation>
    <scope>NUCLEOTIDE SEQUENCE [LARGE SCALE GENOMIC DNA]</scope>
    <source>
        <strain evidence="4 5">FP15055 ss-10</strain>
    </source>
</reference>
<dbReference type="SUPFAM" id="SSF47095">
    <property type="entry name" value="HMG-box"/>
    <property type="match status" value="1"/>
</dbReference>
<dbReference type="GO" id="GO:0003677">
    <property type="term" value="F:DNA binding"/>
    <property type="evidence" value="ECO:0007669"/>
    <property type="project" value="UniProtKB-UniRule"/>
</dbReference>
<gene>
    <name evidence="4" type="ORF">CYLTODRAFT_318557</name>
</gene>
<dbReference type="AlphaFoldDB" id="A0A0D7BF75"/>
<dbReference type="InterPro" id="IPR009071">
    <property type="entry name" value="HMG_box_dom"/>
</dbReference>
<dbReference type="InterPro" id="IPR036910">
    <property type="entry name" value="HMG_box_dom_sf"/>
</dbReference>
<name>A0A0D7BF75_9AGAR</name>
<dbReference type="Proteomes" id="UP000054007">
    <property type="component" value="Unassembled WGS sequence"/>
</dbReference>
<feature type="DNA-binding region" description="HMG box" evidence="1">
    <location>
        <begin position="4"/>
        <end position="75"/>
    </location>
</feature>
<proteinExistence type="predicted"/>
<feature type="non-terminal residue" evidence="4">
    <location>
        <position position="83"/>
    </location>
</feature>
<feature type="non-terminal residue" evidence="4">
    <location>
        <position position="1"/>
    </location>
</feature>
<evidence type="ECO:0000256" key="1">
    <source>
        <dbReference type="PROSITE-ProRule" id="PRU00267"/>
    </source>
</evidence>
<dbReference type="GO" id="GO:0005634">
    <property type="term" value="C:nucleus"/>
    <property type="evidence" value="ECO:0007669"/>
    <property type="project" value="UniProtKB-UniRule"/>
</dbReference>
<feature type="region of interest" description="Disordered" evidence="2">
    <location>
        <begin position="19"/>
        <end position="45"/>
    </location>
</feature>
<keyword evidence="1" id="KW-0238">DNA-binding</keyword>
<dbReference type="OrthoDB" id="6247875at2759"/>
<evidence type="ECO:0000256" key="2">
    <source>
        <dbReference type="SAM" id="MobiDB-lite"/>
    </source>
</evidence>
<dbReference type="CDD" id="cd01389">
    <property type="entry name" value="HMG-box_ROX1-like"/>
    <property type="match status" value="1"/>
</dbReference>
<keyword evidence="1" id="KW-0539">Nucleus</keyword>
<organism evidence="4 5">
    <name type="scientific">Cylindrobasidium torrendii FP15055 ss-10</name>
    <dbReference type="NCBI Taxonomy" id="1314674"/>
    <lineage>
        <taxon>Eukaryota</taxon>
        <taxon>Fungi</taxon>
        <taxon>Dikarya</taxon>
        <taxon>Basidiomycota</taxon>
        <taxon>Agaricomycotina</taxon>
        <taxon>Agaricomycetes</taxon>
        <taxon>Agaricomycetidae</taxon>
        <taxon>Agaricales</taxon>
        <taxon>Marasmiineae</taxon>
        <taxon>Physalacriaceae</taxon>
        <taxon>Cylindrobasidium</taxon>
    </lineage>
</organism>
<dbReference type="PROSITE" id="PS50118">
    <property type="entry name" value="HMG_BOX_2"/>
    <property type="match status" value="1"/>
</dbReference>
<feature type="domain" description="HMG box" evidence="3">
    <location>
        <begin position="4"/>
        <end position="75"/>
    </location>
</feature>
<dbReference type="Pfam" id="PF00505">
    <property type="entry name" value="HMG_box"/>
    <property type="match status" value="1"/>
</dbReference>
<keyword evidence="5" id="KW-1185">Reference proteome</keyword>
<evidence type="ECO:0000259" key="3">
    <source>
        <dbReference type="PROSITE" id="PS50118"/>
    </source>
</evidence>
<sequence length="83" mass="9650">PEHIPRPANAWMIFRGEWAKNNATGRKRTGKGRPGSMSTKASHTWHEFSDREKAVYYARAKDAAKKHAEKYPGWVYHPRRTQT</sequence>
<protein>
    <recommendedName>
        <fullName evidence="3">HMG box domain-containing protein</fullName>
    </recommendedName>
</protein>